<proteinExistence type="predicted"/>
<protein>
    <submittedName>
        <fullName evidence="1">Uncharacterized protein</fullName>
    </submittedName>
</protein>
<sequence>MRKKKHVASILSDNNCTCAGGGKFSIKIVARMTRMRRRFTVIKEIICVTKLVSSEILRPAFPMNPVCMEAIDLVVCIDTK</sequence>
<keyword evidence="2" id="KW-1185">Reference proteome</keyword>
<accession>A0A0V0S5M9</accession>
<dbReference type="Proteomes" id="UP000054630">
    <property type="component" value="Unassembled WGS sequence"/>
</dbReference>
<name>A0A0V0S5M9_9BILA</name>
<dbReference type="AlphaFoldDB" id="A0A0V0S5M9"/>
<gene>
    <name evidence="1" type="ORF">T07_10204</name>
</gene>
<dbReference type="OrthoDB" id="5920650at2759"/>
<evidence type="ECO:0000313" key="2">
    <source>
        <dbReference type="Proteomes" id="UP000054630"/>
    </source>
</evidence>
<comment type="caution">
    <text evidence="1">The sequence shown here is derived from an EMBL/GenBank/DDBJ whole genome shotgun (WGS) entry which is preliminary data.</text>
</comment>
<dbReference type="EMBL" id="JYDL01000035">
    <property type="protein sequence ID" value="KRX21951.1"/>
    <property type="molecule type" value="Genomic_DNA"/>
</dbReference>
<organism evidence="1 2">
    <name type="scientific">Trichinella nelsoni</name>
    <dbReference type="NCBI Taxonomy" id="6336"/>
    <lineage>
        <taxon>Eukaryota</taxon>
        <taxon>Metazoa</taxon>
        <taxon>Ecdysozoa</taxon>
        <taxon>Nematoda</taxon>
        <taxon>Enoplea</taxon>
        <taxon>Dorylaimia</taxon>
        <taxon>Trichinellida</taxon>
        <taxon>Trichinellidae</taxon>
        <taxon>Trichinella</taxon>
    </lineage>
</organism>
<evidence type="ECO:0000313" key="1">
    <source>
        <dbReference type="EMBL" id="KRX21951.1"/>
    </source>
</evidence>
<reference evidence="1 2" key="1">
    <citation type="submission" date="2015-01" db="EMBL/GenBank/DDBJ databases">
        <title>Evolution of Trichinella species and genotypes.</title>
        <authorList>
            <person name="Korhonen P.K."/>
            <person name="Edoardo P."/>
            <person name="Giuseppe L.R."/>
            <person name="Gasser R.B."/>
        </authorList>
    </citation>
    <scope>NUCLEOTIDE SEQUENCE [LARGE SCALE GENOMIC DNA]</scope>
    <source>
        <strain evidence="1">ISS37</strain>
    </source>
</reference>